<comment type="similarity">
    <text evidence="1">Belongs to the membrane fusion protein (MFP) (TC 8.A.1) family.</text>
</comment>
<keyword evidence="8" id="KW-1185">Reference proteome</keyword>
<evidence type="ECO:0000256" key="3">
    <source>
        <dbReference type="SAM" id="MobiDB-lite"/>
    </source>
</evidence>
<evidence type="ECO:0000259" key="5">
    <source>
        <dbReference type="Pfam" id="PF25954"/>
    </source>
</evidence>
<evidence type="ECO:0000313" key="7">
    <source>
        <dbReference type="EMBL" id="MDE8653604.1"/>
    </source>
</evidence>
<dbReference type="Gene3D" id="2.40.50.100">
    <property type="match status" value="1"/>
</dbReference>
<feature type="signal peptide" evidence="4">
    <location>
        <begin position="1"/>
        <end position="22"/>
    </location>
</feature>
<keyword evidence="4" id="KW-0732">Signal</keyword>
<dbReference type="PROSITE" id="PS51257">
    <property type="entry name" value="PROKAR_LIPOPROTEIN"/>
    <property type="match status" value="1"/>
</dbReference>
<feature type="compositionally biased region" description="Basic and acidic residues" evidence="3">
    <location>
        <begin position="337"/>
        <end position="358"/>
    </location>
</feature>
<evidence type="ECO:0000259" key="6">
    <source>
        <dbReference type="Pfam" id="PF25973"/>
    </source>
</evidence>
<evidence type="ECO:0000313" key="8">
    <source>
        <dbReference type="Proteomes" id="UP001216253"/>
    </source>
</evidence>
<keyword evidence="2" id="KW-0175">Coiled coil</keyword>
<accession>A0ABT5WUM4</accession>
<evidence type="ECO:0000256" key="2">
    <source>
        <dbReference type="SAM" id="Coils"/>
    </source>
</evidence>
<evidence type="ECO:0000256" key="4">
    <source>
        <dbReference type="SAM" id="SignalP"/>
    </source>
</evidence>
<dbReference type="PANTHER" id="PTHR30469">
    <property type="entry name" value="MULTIDRUG RESISTANCE PROTEIN MDTA"/>
    <property type="match status" value="1"/>
</dbReference>
<dbReference type="EMBL" id="JARESE010000062">
    <property type="protein sequence ID" value="MDE8653604.1"/>
    <property type="molecule type" value="Genomic_DNA"/>
</dbReference>
<name>A0ABT5WUM4_9SPHN</name>
<feature type="region of interest" description="Disordered" evidence="3">
    <location>
        <begin position="337"/>
        <end position="371"/>
    </location>
</feature>
<dbReference type="Gene3D" id="2.40.420.20">
    <property type="match status" value="1"/>
</dbReference>
<organism evidence="7 8">
    <name type="scientific">Novosphingobium album</name>
    <name type="common">ex Liu et al. 2023</name>
    <dbReference type="NCBI Taxonomy" id="3031130"/>
    <lineage>
        <taxon>Bacteria</taxon>
        <taxon>Pseudomonadati</taxon>
        <taxon>Pseudomonadota</taxon>
        <taxon>Alphaproteobacteria</taxon>
        <taxon>Sphingomonadales</taxon>
        <taxon>Sphingomonadaceae</taxon>
        <taxon>Novosphingobium</taxon>
    </lineage>
</organism>
<dbReference type="Proteomes" id="UP001216253">
    <property type="component" value="Unassembled WGS sequence"/>
</dbReference>
<dbReference type="RefSeq" id="WP_275229687.1">
    <property type="nucleotide sequence ID" value="NZ_JARESE010000062.1"/>
</dbReference>
<dbReference type="Gene3D" id="1.10.287.470">
    <property type="entry name" value="Helix hairpin bin"/>
    <property type="match status" value="1"/>
</dbReference>
<dbReference type="Pfam" id="PF25973">
    <property type="entry name" value="BSH_CzcB"/>
    <property type="match status" value="1"/>
</dbReference>
<dbReference type="SUPFAM" id="SSF111369">
    <property type="entry name" value="HlyD-like secretion proteins"/>
    <property type="match status" value="1"/>
</dbReference>
<evidence type="ECO:0000256" key="1">
    <source>
        <dbReference type="ARBA" id="ARBA00009477"/>
    </source>
</evidence>
<feature type="domain" description="CusB-like beta-barrel" evidence="5">
    <location>
        <begin position="196"/>
        <end position="270"/>
    </location>
</feature>
<dbReference type="PANTHER" id="PTHR30469:SF11">
    <property type="entry name" value="BLL4320 PROTEIN"/>
    <property type="match status" value="1"/>
</dbReference>
<feature type="domain" description="CzcB-like barrel-sandwich hybrid" evidence="6">
    <location>
        <begin position="64"/>
        <end position="190"/>
    </location>
</feature>
<feature type="coiled-coil region" evidence="2">
    <location>
        <begin position="131"/>
        <end position="158"/>
    </location>
</feature>
<dbReference type="InterPro" id="IPR058647">
    <property type="entry name" value="BSH_CzcB-like"/>
</dbReference>
<dbReference type="InterPro" id="IPR006143">
    <property type="entry name" value="RND_pump_MFP"/>
</dbReference>
<dbReference type="InterPro" id="IPR058792">
    <property type="entry name" value="Beta-barrel_RND_2"/>
</dbReference>
<dbReference type="NCBIfam" id="TIGR01730">
    <property type="entry name" value="RND_mfp"/>
    <property type="match status" value="1"/>
</dbReference>
<reference evidence="7 8" key="1">
    <citation type="submission" date="2023-03" db="EMBL/GenBank/DDBJ databases">
        <title>NovoSphingobium album sp. nov. isolated from polycyclic aromatic hydrocarbons- and heavy-metal polluted soil.</title>
        <authorList>
            <person name="Liu Z."/>
            <person name="Wang K."/>
        </authorList>
    </citation>
    <scope>NUCLEOTIDE SEQUENCE [LARGE SCALE GENOMIC DNA]</scope>
    <source>
        <strain evidence="7 8">H3SJ31-1</strain>
    </source>
</reference>
<gene>
    <name evidence="7" type="ORF">PYV00_18040</name>
</gene>
<proteinExistence type="inferred from homology"/>
<comment type="caution">
    <text evidence="7">The sequence shown here is derived from an EMBL/GenBank/DDBJ whole genome shotgun (WGS) entry which is preliminary data.</text>
</comment>
<sequence>MRSAAGWTLRVFAAAVLTVSLAACKSEEKKPKRPPPMVAAAPVVSHEFIETIEAVGTARANEQVTIAAPVTERLDRVLFDDGMAVSRGQLLAVLSQGQQTAALNGALAAERQASTQYDRIKSIYDRGFATRAQLDLQLAAAEQARATAEEARAEIADRMIRAPFAGYTSLRTISAGAIVSAGTPIVTVSDLSRIKIDFTVPEASLSALRVGQEIEAVAAAFPDQPFHGHIANIDPVIDPESRAVLVRALVPNPGARIKPGMLLSVRVRTARRTGDAVPELAVLGNRDERHVFVLGPKHTVKQVEVKTGLRDGGLIEVTGLTPGMKVIGEGALKVADGDKVRLTGEKDEKDKGEKDKHARPGGSTAKQAAAR</sequence>
<feature type="chain" id="PRO_5046743599" evidence="4">
    <location>
        <begin position="23"/>
        <end position="371"/>
    </location>
</feature>
<dbReference type="Pfam" id="PF25954">
    <property type="entry name" value="Beta-barrel_RND_2"/>
    <property type="match status" value="1"/>
</dbReference>
<dbReference type="Gene3D" id="2.40.30.170">
    <property type="match status" value="1"/>
</dbReference>
<protein>
    <submittedName>
        <fullName evidence="7">Efflux RND transporter periplasmic adaptor subunit</fullName>
    </submittedName>
</protein>